<name>X1P2F3_9ZZZZ</name>
<gene>
    <name evidence="2" type="ORF">S06H3_25921</name>
</gene>
<evidence type="ECO:0000259" key="1">
    <source>
        <dbReference type="Pfam" id="PF05168"/>
    </source>
</evidence>
<dbReference type="Gene3D" id="1.20.120.330">
    <property type="entry name" value="Nucleotidyltransferases domain 2"/>
    <property type="match status" value="1"/>
</dbReference>
<protein>
    <recommendedName>
        <fullName evidence="1">HEPN domain-containing protein</fullName>
    </recommendedName>
</protein>
<sequence>MSGRRIKTSKVDREDYHKYWKKAEEFYETAEDRLTKGKWNAAALNAIHSGISANDVLLVCFHGVKSISSKHDDAMRLLTSLVEHEKTEANAAHLRKLIGTKHIVEYESRLFIQKESQALVKHAKRFLDWVDSILPDR</sequence>
<dbReference type="AlphaFoldDB" id="X1P2F3"/>
<proteinExistence type="predicted"/>
<accession>X1P2F3</accession>
<dbReference type="EMBL" id="BARV01014949">
    <property type="protein sequence ID" value="GAI25084.1"/>
    <property type="molecule type" value="Genomic_DNA"/>
</dbReference>
<reference evidence="2" key="1">
    <citation type="journal article" date="2014" name="Front. Microbiol.">
        <title>High frequency of phylogenetically diverse reductive dehalogenase-homologous genes in deep subseafloor sedimentary metagenomes.</title>
        <authorList>
            <person name="Kawai M."/>
            <person name="Futagami T."/>
            <person name="Toyoda A."/>
            <person name="Takaki Y."/>
            <person name="Nishi S."/>
            <person name="Hori S."/>
            <person name="Arai W."/>
            <person name="Tsubouchi T."/>
            <person name="Morono Y."/>
            <person name="Uchiyama I."/>
            <person name="Ito T."/>
            <person name="Fujiyama A."/>
            <person name="Inagaki F."/>
            <person name="Takami H."/>
        </authorList>
    </citation>
    <scope>NUCLEOTIDE SEQUENCE</scope>
    <source>
        <strain evidence="2">Expedition CK06-06</strain>
    </source>
</reference>
<feature type="domain" description="HEPN" evidence="1">
    <location>
        <begin position="17"/>
        <end position="132"/>
    </location>
</feature>
<evidence type="ECO:0000313" key="2">
    <source>
        <dbReference type="EMBL" id="GAI25084.1"/>
    </source>
</evidence>
<dbReference type="Pfam" id="PF05168">
    <property type="entry name" value="HEPN"/>
    <property type="match status" value="1"/>
</dbReference>
<dbReference type="InterPro" id="IPR007842">
    <property type="entry name" value="HEPN_dom"/>
</dbReference>
<comment type="caution">
    <text evidence="2">The sequence shown here is derived from an EMBL/GenBank/DDBJ whole genome shotgun (WGS) entry which is preliminary data.</text>
</comment>
<organism evidence="2">
    <name type="scientific">marine sediment metagenome</name>
    <dbReference type="NCBI Taxonomy" id="412755"/>
    <lineage>
        <taxon>unclassified sequences</taxon>
        <taxon>metagenomes</taxon>
        <taxon>ecological metagenomes</taxon>
    </lineage>
</organism>